<feature type="non-terminal residue" evidence="1">
    <location>
        <position position="1"/>
    </location>
</feature>
<dbReference type="InParanoid" id="A0A5J5EDI7"/>
<gene>
    <name evidence="1" type="ORF">FN846DRAFT_755151</name>
</gene>
<sequence>SLLGLTGYFGRFVDKSTHCTMAVYKLTKIDDEGSWQWQAVHQRQFTHTQMALTTSAVLATIDPNADFILQTEAWDRVRRLQVQVKQRDNHW</sequence>
<proteinExistence type="predicted"/>
<evidence type="ECO:0000313" key="2">
    <source>
        <dbReference type="Proteomes" id="UP000326924"/>
    </source>
</evidence>
<comment type="caution">
    <text evidence="1">The sequence shown here is derived from an EMBL/GenBank/DDBJ whole genome shotgun (WGS) entry which is preliminary data.</text>
</comment>
<feature type="non-terminal residue" evidence="1">
    <location>
        <position position="91"/>
    </location>
</feature>
<organism evidence="1 2">
    <name type="scientific">Sphaerosporella brunnea</name>
    <dbReference type="NCBI Taxonomy" id="1250544"/>
    <lineage>
        <taxon>Eukaryota</taxon>
        <taxon>Fungi</taxon>
        <taxon>Dikarya</taxon>
        <taxon>Ascomycota</taxon>
        <taxon>Pezizomycotina</taxon>
        <taxon>Pezizomycetes</taxon>
        <taxon>Pezizales</taxon>
        <taxon>Pyronemataceae</taxon>
        <taxon>Sphaerosporella</taxon>
    </lineage>
</organism>
<protein>
    <submittedName>
        <fullName evidence="1">Uncharacterized protein</fullName>
    </submittedName>
</protein>
<dbReference type="AlphaFoldDB" id="A0A5J5EDI7"/>
<accession>A0A5J5EDI7</accession>
<dbReference type="Gene3D" id="3.30.70.270">
    <property type="match status" value="1"/>
</dbReference>
<dbReference type="InterPro" id="IPR043128">
    <property type="entry name" value="Rev_trsase/Diguanyl_cyclase"/>
</dbReference>
<dbReference type="EMBL" id="VXIS01000509">
    <property type="protein sequence ID" value="KAA8893077.1"/>
    <property type="molecule type" value="Genomic_DNA"/>
</dbReference>
<dbReference type="Proteomes" id="UP000326924">
    <property type="component" value="Unassembled WGS sequence"/>
</dbReference>
<dbReference type="SUPFAM" id="SSF56672">
    <property type="entry name" value="DNA/RNA polymerases"/>
    <property type="match status" value="1"/>
</dbReference>
<name>A0A5J5EDI7_9PEZI</name>
<dbReference type="OrthoDB" id="5920460at2759"/>
<evidence type="ECO:0000313" key="1">
    <source>
        <dbReference type="EMBL" id="KAA8893077.1"/>
    </source>
</evidence>
<dbReference type="InterPro" id="IPR043502">
    <property type="entry name" value="DNA/RNA_pol_sf"/>
</dbReference>
<reference evidence="1 2" key="1">
    <citation type="submission" date="2019-09" db="EMBL/GenBank/DDBJ databases">
        <title>Draft genome of the ectomycorrhizal ascomycete Sphaerosporella brunnea.</title>
        <authorList>
            <consortium name="DOE Joint Genome Institute"/>
            <person name="Benucci G.M."/>
            <person name="Marozzi G."/>
            <person name="Antonielli L."/>
            <person name="Sanchez S."/>
            <person name="Marco P."/>
            <person name="Wang X."/>
            <person name="Falini L.B."/>
            <person name="Barry K."/>
            <person name="Haridas S."/>
            <person name="Lipzen A."/>
            <person name="Labutti K."/>
            <person name="Grigoriev I.V."/>
            <person name="Murat C."/>
            <person name="Martin F."/>
            <person name="Albertini E."/>
            <person name="Donnini D."/>
            <person name="Bonito G."/>
        </authorList>
    </citation>
    <scope>NUCLEOTIDE SEQUENCE [LARGE SCALE GENOMIC DNA]</scope>
    <source>
        <strain evidence="1 2">Sb_GMNB300</strain>
    </source>
</reference>
<keyword evidence="2" id="KW-1185">Reference proteome</keyword>